<dbReference type="RefSeq" id="WP_119120439.1">
    <property type="nucleotide sequence ID" value="NZ_QXIU01000219.1"/>
</dbReference>
<comment type="caution">
    <text evidence="1">The sequence shown here is derived from an EMBL/GenBank/DDBJ whole genome shotgun (WGS) entry which is preliminary data.</text>
</comment>
<dbReference type="EMBL" id="QXIU01000219">
    <property type="protein sequence ID" value="RIE07765.1"/>
    <property type="molecule type" value="Genomic_DNA"/>
</dbReference>
<dbReference type="OrthoDB" id="1364255at2"/>
<evidence type="ECO:0000313" key="2">
    <source>
        <dbReference type="Proteomes" id="UP000266489"/>
    </source>
</evidence>
<accession>A0A398CYN1</accession>
<sequence>MFKATPYTPEFDGDLKHLKKRYPSLDEDLAVLTKALHVWLCVLGKAGQSYDDGYVIMSNYGANGCHLYKVKHMACASIPGKGSRTGLRVICAYWPESDTLEFIQLYFKADNDLENQGRVRNYVKTVLR</sequence>
<proteinExistence type="predicted"/>
<gene>
    <name evidence="1" type="ORF">SMC5_08995</name>
</gene>
<name>A0A398CYN1_9BACT</name>
<protein>
    <submittedName>
        <fullName evidence="1">Uncharacterized protein</fullName>
    </submittedName>
</protein>
<organism evidence="1 2">
    <name type="scientific">Candidatus Cryosericum odellii</name>
    <dbReference type="NCBI Taxonomy" id="2290917"/>
    <lineage>
        <taxon>Bacteria</taxon>
        <taxon>Pseudomonadati</taxon>
        <taxon>Caldisericota/Cryosericota group</taxon>
        <taxon>Candidatus Cryosericota</taxon>
        <taxon>Candidatus Cryosericia</taxon>
        <taxon>Candidatus Cryosericales</taxon>
        <taxon>Candidatus Cryosericaceae</taxon>
        <taxon>Candidatus Cryosericum</taxon>
    </lineage>
</organism>
<dbReference type="AlphaFoldDB" id="A0A398CYN1"/>
<reference evidence="1 2" key="1">
    <citation type="submission" date="2018-09" db="EMBL/GenBank/DDBJ databases">
        <title>Discovery and Ecogenomic Context for Candidatus Cryosericales, a Global Caldiserica Order Active in Thawing Permafrost.</title>
        <authorList>
            <person name="Martinez M.A."/>
            <person name="Woodcroft B.J."/>
            <person name="Ignacio Espinoza J.C."/>
            <person name="Zayed A."/>
            <person name="Singleton C.M."/>
            <person name="Boyd J."/>
            <person name="Li Y.-F."/>
            <person name="Purvine S."/>
            <person name="Maughan H."/>
            <person name="Hodgkins S.B."/>
            <person name="Anderson D."/>
            <person name="Sederholm M."/>
            <person name="Temperton B."/>
            <person name="Saleska S.R."/>
            <person name="Tyson G.W."/>
            <person name="Rich V.I."/>
        </authorList>
    </citation>
    <scope>NUCLEOTIDE SEQUENCE [LARGE SCALE GENOMIC DNA]</scope>
    <source>
        <strain evidence="1 2">SMC5</strain>
    </source>
</reference>
<evidence type="ECO:0000313" key="1">
    <source>
        <dbReference type="EMBL" id="RIE07765.1"/>
    </source>
</evidence>
<dbReference type="Proteomes" id="UP000266489">
    <property type="component" value="Unassembled WGS sequence"/>
</dbReference>